<feature type="compositionally biased region" description="Acidic residues" evidence="3">
    <location>
        <begin position="94"/>
        <end position="126"/>
    </location>
</feature>
<feature type="region of interest" description="Disordered" evidence="3">
    <location>
        <begin position="526"/>
        <end position="555"/>
    </location>
</feature>
<comment type="caution">
    <text evidence="5">The sequence shown here is derived from an EMBL/GenBank/DDBJ whole genome shotgun (WGS) entry which is preliminary data.</text>
</comment>
<protein>
    <recommendedName>
        <fullName evidence="4">t-SNARE coiled-coil homology domain-containing protein</fullName>
    </recommendedName>
</protein>
<evidence type="ECO:0000256" key="3">
    <source>
        <dbReference type="SAM" id="MobiDB-lite"/>
    </source>
</evidence>
<dbReference type="GO" id="GO:0006906">
    <property type="term" value="P:vesicle fusion"/>
    <property type="evidence" value="ECO:0007669"/>
    <property type="project" value="TreeGrafter"/>
</dbReference>
<dbReference type="GO" id="GO:0005484">
    <property type="term" value="F:SNAP receptor activity"/>
    <property type="evidence" value="ECO:0007669"/>
    <property type="project" value="TreeGrafter"/>
</dbReference>
<keyword evidence="6" id="KW-1185">Reference proteome</keyword>
<keyword evidence="2" id="KW-0175">Coiled coil</keyword>
<feature type="compositionally biased region" description="Basic and acidic residues" evidence="3">
    <location>
        <begin position="301"/>
        <end position="313"/>
    </location>
</feature>
<comment type="similarity">
    <text evidence="1">Belongs to the SNAP-25 family.</text>
</comment>
<feature type="compositionally biased region" description="Polar residues" evidence="3">
    <location>
        <begin position="134"/>
        <end position="155"/>
    </location>
</feature>
<feature type="coiled-coil region" evidence="2">
    <location>
        <begin position="753"/>
        <end position="808"/>
    </location>
</feature>
<feature type="region of interest" description="Disordered" evidence="3">
    <location>
        <begin position="1037"/>
        <end position="1058"/>
    </location>
</feature>
<dbReference type="GO" id="GO:0006887">
    <property type="term" value="P:exocytosis"/>
    <property type="evidence" value="ECO:0007669"/>
    <property type="project" value="TreeGrafter"/>
</dbReference>
<dbReference type="GO" id="GO:0005886">
    <property type="term" value="C:plasma membrane"/>
    <property type="evidence" value="ECO:0007669"/>
    <property type="project" value="TreeGrafter"/>
</dbReference>
<name>A0A4Y9ZP32_9AGAM</name>
<feature type="domain" description="T-SNARE coiled-coil homology" evidence="4">
    <location>
        <begin position="658"/>
        <end position="710"/>
    </location>
</feature>
<dbReference type="OrthoDB" id="18679at2759"/>
<dbReference type="PROSITE" id="PS50192">
    <property type="entry name" value="T_SNARE"/>
    <property type="match status" value="1"/>
</dbReference>
<dbReference type="CDD" id="cd15886">
    <property type="entry name" value="SNARE_SEC9N"/>
    <property type="match status" value="1"/>
</dbReference>
<dbReference type="GO" id="GO:0031201">
    <property type="term" value="C:SNARE complex"/>
    <property type="evidence" value="ECO:0007669"/>
    <property type="project" value="TreeGrafter"/>
</dbReference>
<dbReference type="Pfam" id="PF25540">
    <property type="entry name" value="DUF7923"/>
    <property type="match status" value="1"/>
</dbReference>
<feature type="region of interest" description="Disordered" evidence="3">
    <location>
        <begin position="613"/>
        <end position="641"/>
    </location>
</feature>
<feature type="region of interest" description="Disordered" evidence="3">
    <location>
        <begin position="1"/>
        <end position="171"/>
    </location>
</feature>
<gene>
    <name evidence="5" type="ORF">EWM64_g8246</name>
</gene>
<dbReference type="PANTHER" id="PTHR19305">
    <property type="entry name" value="SYNAPTOSOMAL ASSOCIATED PROTEIN"/>
    <property type="match status" value="1"/>
</dbReference>
<feature type="compositionally biased region" description="Acidic residues" evidence="3">
    <location>
        <begin position="328"/>
        <end position="376"/>
    </location>
</feature>
<feature type="coiled-coil region" evidence="2">
    <location>
        <begin position="682"/>
        <end position="709"/>
    </location>
</feature>
<reference evidence="5 6" key="1">
    <citation type="submission" date="2019-02" db="EMBL/GenBank/DDBJ databases">
        <title>Genome sequencing of the rare red list fungi Hericium alpestre (H. flagellum).</title>
        <authorList>
            <person name="Buettner E."/>
            <person name="Kellner H."/>
        </authorList>
    </citation>
    <scope>NUCLEOTIDE SEQUENCE [LARGE SCALE GENOMIC DNA]</scope>
    <source>
        <strain evidence="5 6">DSM 108284</strain>
    </source>
</reference>
<dbReference type="Proteomes" id="UP000298061">
    <property type="component" value="Unassembled WGS sequence"/>
</dbReference>
<evidence type="ECO:0000256" key="1">
    <source>
        <dbReference type="ARBA" id="ARBA00009480"/>
    </source>
</evidence>
<feature type="coiled-coil region" evidence="2">
    <location>
        <begin position="572"/>
        <end position="608"/>
    </location>
</feature>
<dbReference type="AlphaFoldDB" id="A0A4Y9ZP32"/>
<dbReference type="Gene3D" id="1.20.5.110">
    <property type="match status" value="2"/>
</dbReference>
<feature type="compositionally biased region" description="Basic and acidic residues" evidence="3">
    <location>
        <begin position="528"/>
        <end position="555"/>
    </location>
</feature>
<feature type="compositionally biased region" description="Acidic residues" evidence="3">
    <location>
        <begin position="26"/>
        <end position="58"/>
    </location>
</feature>
<organism evidence="5 6">
    <name type="scientific">Hericium alpestre</name>
    <dbReference type="NCBI Taxonomy" id="135208"/>
    <lineage>
        <taxon>Eukaryota</taxon>
        <taxon>Fungi</taxon>
        <taxon>Dikarya</taxon>
        <taxon>Basidiomycota</taxon>
        <taxon>Agaricomycotina</taxon>
        <taxon>Agaricomycetes</taxon>
        <taxon>Russulales</taxon>
        <taxon>Hericiaceae</taxon>
        <taxon>Hericium</taxon>
    </lineage>
</organism>
<dbReference type="SMART" id="SM00397">
    <property type="entry name" value="t_SNARE"/>
    <property type="match status" value="2"/>
</dbReference>
<dbReference type="InterPro" id="IPR000727">
    <property type="entry name" value="T_SNARE_dom"/>
</dbReference>
<dbReference type="InterPro" id="IPR057683">
    <property type="entry name" value="DUF7923"/>
</dbReference>
<dbReference type="GO" id="GO:0019905">
    <property type="term" value="F:syntaxin binding"/>
    <property type="evidence" value="ECO:0007669"/>
    <property type="project" value="TreeGrafter"/>
</dbReference>
<dbReference type="EMBL" id="SFCI01001442">
    <property type="protein sequence ID" value="TFY75763.1"/>
    <property type="molecule type" value="Genomic_DNA"/>
</dbReference>
<dbReference type="PANTHER" id="PTHR19305:SF9">
    <property type="entry name" value="SYNAPTOSOMAL-ASSOCIATED PROTEIN 29"/>
    <property type="match status" value="1"/>
</dbReference>
<proteinExistence type="inferred from homology"/>
<feature type="compositionally biased region" description="Acidic residues" evidence="3">
    <location>
        <begin position="1"/>
        <end position="15"/>
    </location>
</feature>
<evidence type="ECO:0000256" key="2">
    <source>
        <dbReference type="SAM" id="Coils"/>
    </source>
</evidence>
<feature type="region of interest" description="Disordered" evidence="3">
    <location>
        <begin position="216"/>
        <end position="271"/>
    </location>
</feature>
<dbReference type="STRING" id="135208.A0A4Y9ZP32"/>
<evidence type="ECO:0000313" key="6">
    <source>
        <dbReference type="Proteomes" id="UP000298061"/>
    </source>
</evidence>
<evidence type="ECO:0000259" key="4">
    <source>
        <dbReference type="PROSITE" id="PS50192"/>
    </source>
</evidence>
<accession>A0A4Y9ZP32</accession>
<dbReference type="SUPFAM" id="SSF58038">
    <property type="entry name" value="SNARE fusion complex"/>
    <property type="match status" value="2"/>
</dbReference>
<evidence type="ECO:0000313" key="5">
    <source>
        <dbReference type="EMBL" id="TFY75763.1"/>
    </source>
</evidence>
<sequence>MRVEMEQEEEEEEKEVEQSVAALLGEEVDIIEEVEEEHEEGDEEEQQEGDTTEEEEEPQPVSGWRKSLEVVKSGWQRFRSRSRSPEKGEQQLQGDEEQDITEVDPQEDEDDEQEVISELPESEADEMVQRGRMSMTNFTPQRPQRSQRGSFQPFMTPQAPRPSGSALADRVRGIGRYSFSASMEGRGRGRPSQQPWKVKDIVVPLQAIQERRRSAFAAPDPFFGDQIPGTRRTSTAEPLAPGSAATPSPSKSWVASRGIGDVREEEEEDTSVLLERMKEMVEGMKRRRSGIVDPEAAEAMKAAEKEDEIREAEQELGELGYPGSDDLEHLEEEAVEEDDGADVFAEGEDDEERREESADEEDGQAMDVDEAEEAEVDTSTPTRPSEHTTARLPLKTPHMADLKHVFSTSNASSSTPRYTGVRELFQETAQNQTKTPQLAGVREMYLRARAQDLPPPDYDGLDDMMATPAGYRAKEEAPVQEETDEDVEGIKQQTRFLKQDSVNSTRNALRLAREAEETARNTVNRLGDQSEKLANTERHLDVSKGHSQRAEDKTDELKQLNRSIFRPVITFNKDAKRAAQEAKVQARYEEERDEREKAMMDIRETQNRLGRATTYGVTDNGDDDEGIGGSRRMKTGAQLSLRQEQRKRFQFESTASDDEMEDELDDNLDEISDMTKRLKALGSAMGQELDKQNNRIERIEEKTVNLDNRVFRNTEKHLYHKPSGFVMSGEQESDANADFVHWDKLLEEQSNIYRNTVSKNATLEARVEELERELSVWKGAFRTAETEQKTLKRTVTLLERNIDSMKDDNPLLLCLIDGDGTIFTQNLWCLGQAGGRQAAMLLTKGITDHVAGFDETLSARSQLWLSMYCNKKGLMETLVKNECLRVFSRFPQVSRVYFGGTHDNGYTSTLHFLENEGLLSKVVLLRGYSKLANELQALNIPYLDIDGLFMTQKLQTNYVSKLTHAHTHTSPSATPPTEAQDTERLRTVHLNAKEPPKGARTLDPSLVRHPPHLVDIADHDLESRLYINTPRLPVPSTISRNANKAPGAATATITGSPP</sequence>
<feature type="region of interest" description="Disordered" evidence="3">
    <location>
        <begin position="283"/>
        <end position="401"/>
    </location>
</feature>
<dbReference type="CDD" id="cd15857">
    <property type="entry name" value="SNARE_SEC9C"/>
    <property type="match status" value="1"/>
</dbReference>